<comment type="catalytic activity">
    <reaction evidence="1">
        <text>ATP + protein L-histidine = ADP + protein N-phospho-L-histidine.</text>
        <dbReference type="EC" id="2.7.13.3"/>
    </reaction>
</comment>
<dbReference type="Pfam" id="PF08447">
    <property type="entry name" value="PAS_3"/>
    <property type="match status" value="1"/>
</dbReference>
<dbReference type="PROSITE" id="PS50109">
    <property type="entry name" value="HIS_KIN"/>
    <property type="match status" value="1"/>
</dbReference>
<dbReference type="PANTHER" id="PTHR45339">
    <property type="entry name" value="HYBRID SIGNAL TRANSDUCTION HISTIDINE KINASE J"/>
    <property type="match status" value="1"/>
</dbReference>
<dbReference type="NCBIfam" id="TIGR00229">
    <property type="entry name" value="sensory_box"/>
    <property type="match status" value="1"/>
</dbReference>
<keyword evidence="4" id="KW-0902">Two-component regulatory system</keyword>
<evidence type="ECO:0000256" key="5">
    <source>
        <dbReference type="PROSITE-ProRule" id="PRU00169"/>
    </source>
</evidence>
<dbReference type="InterPro" id="IPR003594">
    <property type="entry name" value="HATPase_dom"/>
</dbReference>
<accession>A0ABU0IS74</accession>
<dbReference type="SMART" id="SM00388">
    <property type="entry name" value="HisKA"/>
    <property type="match status" value="1"/>
</dbReference>
<dbReference type="SMART" id="SM00091">
    <property type="entry name" value="PAS"/>
    <property type="match status" value="1"/>
</dbReference>
<sequence length="645" mass="69118">MAEKTPDEIGSRAPSELDIEAARWFFQNTDDVFLVLEGSLITRINPAWTALAGWSDADTVGRAIEDFLHPDDGVSVQQVIDDLNASGSALAEHRLAHSNGDWLWVKSRAKRSADGATIVVLKDVTAEHEEAEAAETAHRTSELLRNAAGIFTWKFNPDTGIYLVDADLPAQTTPGGPGSRVLSADQMGAEIHKDDRADMWTAFATTLATGEPQVIEYRHQVEGGPVARLRAAWRGLRRLDSGKWEILGITQDVTEVAEARDAAREGERAAQAAAEAKSQFLANMSHEIRTPMNGVLGVLHLLKGEALSADGRRLLEEAVGCGQMLAELLNDVIDFSKVEAGHLELHPEPVEAGILLTSVADLLRPQAESRGLWLRAIAQPDLGWVDIDPVRLRQILFNLIGNAVKFTLEGGVEVRLSHRDARLRIEVQDTGVGISETAQAGLFQRFHQADGSTTRRFGGSGLGLAITRRLADLMGGEIGFASEAGSGSTFWVELAAPRVAGRAASPSETGDLLEGLSVLVVDDNATNRLIATRMLENLGAQVQTAEDGAEALAAAGQVGFDLIFMDIQMPVMDGMEATRHIRALPAPLCQIPIIAMTANALAHQVQSYLAAGMNASVAKPLSPAALIATIARLASEAEEQRTDAA</sequence>
<evidence type="ECO:0000256" key="2">
    <source>
        <dbReference type="ARBA" id="ARBA00012438"/>
    </source>
</evidence>
<dbReference type="RefSeq" id="WP_307349821.1">
    <property type="nucleotide sequence ID" value="NZ_JAUSVS010000004.1"/>
</dbReference>
<evidence type="ECO:0000259" key="7">
    <source>
        <dbReference type="PROSITE" id="PS50110"/>
    </source>
</evidence>
<protein>
    <recommendedName>
        <fullName evidence="2">histidine kinase</fullName>
        <ecNumber evidence="2">2.7.13.3</ecNumber>
    </recommendedName>
</protein>
<dbReference type="PROSITE" id="PS50110">
    <property type="entry name" value="RESPONSE_REGULATORY"/>
    <property type="match status" value="1"/>
</dbReference>
<dbReference type="Pfam" id="PF00512">
    <property type="entry name" value="HisKA"/>
    <property type="match status" value="1"/>
</dbReference>
<dbReference type="InterPro" id="IPR013655">
    <property type="entry name" value="PAS_fold_3"/>
</dbReference>
<dbReference type="InterPro" id="IPR035965">
    <property type="entry name" value="PAS-like_dom_sf"/>
</dbReference>
<dbReference type="InterPro" id="IPR001789">
    <property type="entry name" value="Sig_transdc_resp-reg_receiver"/>
</dbReference>
<dbReference type="CDD" id="cd17546">
    <property type="entry name" value="REC_hyHK_CKI1_RcsC-like"/>
    <property type="match status" value="1"/>
</dbReference>
<dbReference type="CDD" id="cd00082">
    <property type="entry name" value="HisKA"/>
    <property type="match status" value="1"/>
</dbReference>
<keyword evidence="10" id="KW-1185">Reference proteome</keyword>
<comment type="caution">
    <text evidence="9">The sequence shown here is derived from an EMBL/GenBank/DDBJ whole genome shotgun (WGS) entry which is preliminary data.</text>
</comment>
<proteinExistence type="predicted"/>
<dbReference type="PANTHER" id="PTHR45339:SF1">
    <property type="entry name" value="HYBRID SIGNAL TRANSDUCTION HISTIDINE KINASE J"/>
    <property type="match status" value="1"/>
</dbReference>
<feature type="domain" description="Response regulatory" evidence="7">
    <location>
        <begin position="517"/>
        <end position="634"/>
    </location>
</feature>
<dbReference type="Pfam" id="PF02518">
    <property type="entry name" value="HATPase_c"/>
    <property type="match status" value="1"/>
</dbReference>
<dbReference type="PRINTS" id="PR00344">
    <property type="entry name" value="BCTRLSENSOR"/>
</dbReference>
<dbReference type="Pfam" id="PF00072">
    <property type="entry name" value="Response_reg"/>
    <property type="match status" value="1"/>
</dbReference>
<feature type="modified residue" description="4-aspartylphosphate" evidence="5">
    <location>
        <position position="566"/>
    </location>
</feature>
<evidence type="ECO:0000259" key="8">
    <source>
        <dbReference type="PROSITE" id="PS50112"/>
    </source>
</evidence>
<dbReference type="PROSITE" id="PS50112">
    <property type="entry name" value="PAS"/>
    <property type="match status" value="1"/>
</dbReference>
<dbReference type="SUPFAM" id="SSF55874">
    <property type="entry name" value="ATPase domain of HSP90 chaperone/DNA topoisomerase II/histidine kinase"/>
    <property type="match status" value="1"/>
</dbReference>
<dbReference type="InterPro" id="IPR000014">
    <property type="entry name" value="PAS"/>
</dbReference>
<dbReference type="Proteomes" id="UP001228905">
    <property type="component" value="Unassembled WGS sequence"/>
</dbReference>
<evidence type="ECO:0000259" key="6">
    <source>
        <dbReference type="PROSITE" id="PS50109"/>
    </source>
</evidence>
<dbReference type="Gene3D" id="1.10.287.130">
    <property type="match status" value="1"/>
</dbReference>
<evidence type="ECO:0000256" key="4">
    <source>
        <dbReference type="ARBA" id="ARBA00023012"/>
    </source>
</evidence>
<dbReference type="SUPFAM" id="SSF55785">
    <property type="entry name" value="PYP-like sensor domain (PAS domain)"/>
    <property type="match status" value="2"/>
</dbReference>
<feature type="domain" description="PAS" evidence="8">
    <location>
        <begin position="32"/>
        <end position="87"/>
    </location>
</feature>
<dbReference type="Gene3D" id="3.30.450.20">
    <property type="entry name" value="PAS domain"/>
    <property type="match status" value="2"/>
</dbReference>
<organism evidence="9 10">
    <name type="scientific">Caulobacter ginsengisoli</name>
    <dbReference type="NCBI Taxonomy" id="400775"/>
    <lineage>
        <taxon>Bacteria</taxon>
        <taxon>Pseudomonadati</taxon>
        <taxon>Pseudomonadota</taxon>
        <taxon>Alphaproteobacteria</taxon>
        <taxon>Caulobacterales</taxon>
        <taxon>Caulobacteraceae</taxon>
        <taxon>Caulobacter</taxon>
    </lineage>
</organism>
<dbReference type="SMART" id="SM00448">
    <property type="entry name" value="REC"/>
    <property type="match status" value="1"/>
</dbReference>
<evidence type="ECO:0000313" key="9">
    <source>
        <dbReference type="EMBL" id="MDQ0464862.1"/>
    </source>
</evidence>
<feature type="domain" description="Histidine kinase" evidence="6">
    <location>
        <begin position="283"/>
        <end position="498"/>
    </location>
</feature>
<dbReference type="Gene3D" id="3.30.565.10">
    <property type="entry name" value="Histidine kinase-like ATPase, C-terminal domain"/>
    <property type="match status" value="1"/>
</dbReference>
<dbReference type="InterPro" id="IPR003661">
    <property type="entry name" value="HisK_dim/P_dom"/>
</dbReference>
<keyword evidence="3 5" id="KW-0597">Phosphoprotein</keyword>
<dbReference type="Gene3D" id="3.40.50.2300">
    <property type="match status" value="1"/>
</dbReference>
<dbReference type="EC" id="2.7.13.3" evidence="2"/>
<dbReference type="InterPro" id="IPR011006">
    <property type="entry name" value="CheY-like_superfamily"/>
</dbReference>
<evidence type="ECO:0000256" key="3">
    <source>
        <dbReference type="ARBA" id="ARBA00022553"/>
    </source>
</evidence>
<name>A0ABU0IS74_9CAUL</name>
<dbReference type="SUPFAM" id="SSF47384">
    <property type="entry name" value="Homodimeric domain of signal transducing histidine kinase"/>
    <property type="match status" value="1"/>
</dbReference>
<dbReference type="SUPFAM" id="SSF52172">
    <property type="entry name" value="CheY-like"/>
    <property type="match status" value="1"/>
</dbReference>
<gene>
    <name evidence="9" type="ORF">QO010_002646</name>
</gene>
<dbReference type="EMBL" id="JAUSVS010000004">
    <property type="protein sequence ID" value="MDQ0464862.1"/>
    <property type="molecule type" value="Genomic_DNA"/>
</dbReference>
<dbReference type="InterPro" id="IPR005467">
    <property type="entry name" value="His_kinase_dom"/>
</dbReference>
<dbReference type="CDD" id="cd16922">
    <property type="entry name" value="HATPase_EvgS-ArcB-TorS-like"/>
    <property type="match status" value="1"/>
</dbReference>
<dbReference type="SMART" id="SM00387">
    <property type="entry name" value="HATPase_c"/>
    <property type="match status" value="1"/>
</dbReference>
<reference evidence="9 10" key="1">
    <citation type="submission" date="2023-07" db="EMBL/GenBank/DDBJ databases">
        <title>Genomic Encyclopedia of Type Strains, Phase IV (KMG-IV): sequencing the most valuable type-strain genomes for metagenomic binning, comparative biology and taxonomic classification.</title>
        <authorList>
            <person name="Goeker M."/>
        </authorList>
    </citation>
    <scope>NUCLEOTIDE SEQUENCE [LARGE SCALE GENOMIC DNA]</scope>
    <source>
        <strain evidence="9 10">DSM 18695</strain>
    </source>
</reference>
<dbReference type="CDD" id="cd00130">
    <property type="entry name" value="PAS"/>
    <property type="match status" value="2"/>
</dbReference>
<evidence type="ECO:0000256" key="1">
    <source>
        <dbReference type="ARBA" id="ARBA00000085"/>
    </source>
</evidence>
<evidence type="ECO:0000313" key="10">
    <source>
        <dbReference type="Proteomes" id="UP001228905"/>
    </source>
</evidence>
<dbReference type="InterPro" id="IPR004358">
    <property type="entry name" value="Sig_transdc_His_kin-like_C"/>
</dbReference>
<dbReference type="InterPro" id="IPR036890">
    <property type="entry name" value="HATPase_C_sf"/>
</dbReference>
<dbReference type="InterPro" id="IPR036097">
    <property type="entry name" value="HisK_dim/P_sf"/>
</dbReference>